<accession>A0A8S8ZPG4</accession>
<reference evidence="1 2" key="1">
    <citation type="submission" date="2017-07" db="EMBL/GenBank/DDBJ databases">
        <title>Genome sequence of the Sordaria macrospora wild type strain R19027.</title>
        <authorList>
            <person name="Nowrousian M."/>
            <person name="Teichert I."/>
            <person name="Kueck U."/>
        </authorList>
    </citation>
    <scope>NUCLEOTIDE SEQUENCE [LARGE SCALE GENOMIC DNA]</scope>
    <source>
        <strain evidence="1 2">R19027</strain>
        <tissue evidence="1">Mycelium</tissue>
    </source>
</reference>
<dbReference type="Proteomes" id="UP000433876">
    <property type="component" value="Unassembled WGS sequence"/>
</dbReference>
<dbReference type="VEuPathDB" id="FungiDB:SMAC_06480"/>
<gene>
    <name evidence="1" type="ORF">SMACR_06480</name>
</gene>
<name>A0A8S8ZPG4_SORMA</name>
<organism evidence="1 2">
    <name type="scientific">Sordaria macrospora</name>
    <dbReference type="NCBI Taxonomy" id="5147"/>
    <lineage>
        <taxon>Eukaryota</taxon>
        <taxon>Fungi</taxon>
        <taxon>Dikarya</taxon>
        <taxon>Ascomycota</taxon>
        <taxon>Pezizomycotina</taxon>
        <taxon>Sordariomycetes</taxon>
        <taxon>Sordariomycetidae</taxon>
        <taxon>Sordariales</taxon>
        <taxon>Sordariaceae</taxon>
        <taxon>Sordaria</taxon>
    </lineage>
</organism>
<sequence>MKRAVELNTDCEDPLDLECTCRPEVRAVIEAASDECCWQACGGGVPEIM</sequence>
<dbReference type="AlphaFoldDB" id="A0A8S8ZPG4"/>
<proteinExistence type="predicted"/>
<evidence type="ECO:0000313" key="1">
    <source>
        <dbReference type="EMBL" id="KAA8630591.1"/>
    </source>
</evidence>
<evidence type="ECO:0000313" key="2">
    <source>
        <dbReference type="Proteomes" id="UP000433876"/>
    </source>
</evidence>
<comment type="caution">
    <text evidence="1">The sequence shown here is derived from an EMBL/GenBank/DDBJ whole genome shotgun (WGS) entry which is preliminary data.</text>
</comment>
<dbReference type="EMBL" id="NMPR01000100">
    <property type="protein sequence ID" value="KAA8630591.1"/>
    <property type="molecule type" value="Genomic_DNA"/>
</dbReference>
<protein>
    <submittedName>
        <fullName evidence="1">Uncharacterized protein</fullName>
    </submittedName>
</protein>